<dbReference type="EMBL" id="SRHE01000385">
    <property type="protein sequence ID" value="TWW09105.1"/>
    <property type="molecule type" value="Genomic_DNA"/>
</dbReference>
<keyword evidence="3" id="KW-1185">Reference proteome</keyword>
<dbReference type="Proteomes" id="UP000321083">
    <property type="component" value="Unassembled WGS sequence"/>
</dbReference>
<sequence length="43" mass="4949">PQAWVYGLFVVSVGVNWIFFTWINTFFLNTLALLKSIADRQDG</sequence>
<evidence type="ECO:0000256" key="1">
    <source>
        <dbReference type="SAM" id="Phobius"/>
    </source>
</evidence>
<keyword evidence="1" id="KW-1133">Transmembrane helix</keyword>
<keyword evidence="1" id="KW-0472">Membrane</keyword>
<dbReference type="AlphaFoldDB" id="A0A5C6M4P6"/>
<keyword evidence="1" id="KW-0812">Transmembrane</keyword>
<name>A0A5C6M4P6_9PLAN</name>
<feature type="non-terminal residue" evidence="2">
    <location>
        <position position="1"/>
    </location>
</feature>
<reference evidence="2 3" key="1">
    <citation type="submission" date="2019-08" db="EMBL/GenBank/DDBJ databases">
        <title>100 year-old enigma solved: identification of Planctomyces bekefii, the type genus and species of the phylum Planctomycetes.</title>
        <authorList>
            <person name="Svetlana D.N."/>
            <person name="Overmann J."/>
        </authorList>
    </citation>
    <scope>NUCLEOTIDE SEQUENCE [LARGE SCALE GENOMIC DNA]</scope>
    <source>
        <strain evidence="2">Phe10_nw2017</strain>
    </source>
</reference>
<proteinExistence type="predicted"/>
<organism evidence="2 3">
    <name type="scientific">Planctomyces bekefii</name>
    <dbReference type="NCBI Taxonomy" id="1653850"/>
    <lineage>
        <taxon>Bacteria</taxon>
        <taxon>Pseudomonadati</taxon>
        <taxon>Planctomycetota</taxon>
        <taxon>Planctomycetia</taxon>
        <taxon>Planctomycetales</taxon>
        <taxon>Planctomycetaceae</taxon>
        <taxon>Planctomyces</taxon>
    </lineage>
</organism>
<feature type="transmembrane region" description="Helical" evidence="1">
    <location>
        <begin position="6"/>
        <end position="34"/>
    </location>
</feature>
<evidence type="ECO:0000313" key="2">
    <source>
        <dbReference type="EMBL" id="TWW09105.1"/>
    </source>
</evidence>
<accession>A0A5C6M4P6</accession>
<protein>
    <submittedName>
        <fullName evidence="2">Uncharacterized protein</fullName>
    </submittedName>
</protein>
<gene>
    <name evidence="2" type="ORF">E3A20_17640</name>
</gene>
<evidence type="ECO:0000313" key="3">
    <source>
        <dbReference type="Proteomes" id="UP000321083"/>
    </source>
</evidence>
<reference evidence="2 3" key="2">
    <citation type="submission" date="2019-08" db="EMBL/GenBank/DDBJ databases">
        <authorList>
            <person name="Henke P."/>
        </authorList>
    </citation>
    <scope>NUCLEOTIDE SEQUENCE [LARGE SCALE GENOMIC DNA]</scope>
    <source>
        <strain evidence="2">Phe10_nw2017</strain>
    </source>
</reference>
<comment type="caution">
    <text evidence="2">The sequence shown here is derived from an EMBL/GenBank/DDBJ whole genome shotgun (WGS) entry which is preliminary data.</text>
</comment>